<evidence type="ECO:0000313" key="2">
    <source>
        <dbReference type="EMBL" id="VEL40610.1"/>
    </source>
</evidence>
<gene>
    <name evidence="2" type="ORF">PXEA_LOCUS34050</name>
</gene>
<proteinExistence type="predicted"/>
<accession>A0A448XMY9</accession>
<dbReference type="Proteomes" id="UP000784294">
    <property type="component" value="Unassembled WGS sequence"/>
</dbReference>
<feature type="transmembrane region" description="Helical" evidence="1">
    <location>
        <begin position="107"/>
        <end position="130"/>
    </location>
</feature>
<evidence type="ECO:0000256" key="1">
    <source>
        <dbReference type="SAM" id="Phobius"/>
    </source>
</evidence>
<comment type="caution">
    <text evidence="2">The sequence shown here is derived from an EMBL/GenBank/DDBJ whole genome shotgun (WGS) entry which is preliminary data.</text>
</comment>
<evidence type="ECO:0000313" key="3">
    <source>
        <dbReference type="Proteomes" id="UP000784294"/>
    </source>
</evidence>
<keyword evidence="1" id="KW-1133">Transmembrane helix</keyword>
<organism evidence="2 3">
    <name type="scientific">Protopolystoma xenopodis</name>
    <dbReference type="NCBI Taxonomy" id="117903"/>
    <lineage>
        <taxon>Eukaryota</taxon>
        <taxon>Metazoa</taxon>
        <taxon>Spiralia</taxon>
        <taxon>Lophotrochozoa</taxon>
        <taxon>Platyhelminthes</taxon>
        <taxon>Monogenea</taxon>
        <taxon>Polyopisthocotylea</taxon>
        <taxon>Polystomatidea</taxon>
        <taxon>Polystomatidae</taxon>
        <taxon>Protopolystoma</taxon>
    </lineage>
</organism>
<keyword evidence="1" id="KW-0472">Membrane</keyword>
<name>A0A448XMY9_9PLAT</name>
<protein>
    <submittedName>
        <fullName evidence="2">Uncharacterized protein</fullName>
    </submittedName>
</protein>
<sequence>MPDRRSLDRNLDVTDNLVATKTGSGSTDVGSHDVCLGSWNRACRRPTRIMQLTWNTLCRAATRNAANLELNPRDKHAICPPDMRNAISKVEEIAQLASNDHGKPFKVCYFFLYLYFSSFSHLIIVLRLPVSQ</sequence>
<dbReference type="EMBL" id="CAAALY010265601">
    <property type="protein sequence ID" value="VEL40610.1"/>
    <property type="molecule type" value="Genomic_DNA"/>
</dbReference>
<reference evidence="2" key="1">
    <citation type="submission" date="2018-11" db="EMBL/GenBank/DDBJ databases">
        <authorList>
            <consortium name="Pathogen Informatics"/>
        </authorList>
    </citation>
    <scope>NUCLEOTIDE SEQUENCE</scope>
</reference>
<keyword evidence="3" id="KW-1185">Reference proteome</keyword>
<dbReference type="AlphaFoldDB" id="A0A448XMY9"/>
<keyword evidence="1" id="KW-0812">Transmembrane</keyword>